<proteinExistence type="predicted"/>
<gene>
    <name evidence="3" type="ORF">HMPREF9304_09640</name>
</gene>
<keyword evidence="3" id="KW-0540">Nuclease</keyword>
<evidence type="ECO:0000256" key="1">
    <source>
        <dbReference type="SAM" id="SignalP"/>
    </source>
</evidence>
<evidence type="ECO:0000313" key="3">
    <source>
        <dbReference type="EMBL" id="KGI21585.1"/>
    </source>
</evidence>
<dbReference type="SUPFAM" id="SSF56219">
    <property type="entry name" value="DNase I-like"/>
    <property type="match status" value="1"/>
</dbReference>
<organism evidence="3 4">
    <name type="scientific">Hoylesella timonensis S9-PR14</name>
    <dbReference type="NCBI Taxonomy" id="1401062"/>
    <lineage>
        <taxon>Bacteria</taxon>
        <taxon>Pseudomonadati</taxon>
        <taxon>Bacteroidota</taxon>
        <taxon>Bacteroidia</taxon>
        <taxon>Bacteroidales</taxon>
        <taxon>Prevotellaceae</taxon>
        <taxon>Hoylesella</taxon>
    </lineage>
</organism>
<dbReference type="Gene3D" id="3.60.10.10">
    <property type="entry name" value="Endonuclease/exonuclease/phosphatase"/>
    <property type="match status" value="1"/>
</dbReference>
<keyword evidence="3" id="KW-0378">Hydrolase</keyword>
<dbReference type="InterPro" id="IPR050410">
    <property type="entry name" value="CCR4/nocturin_mRNA_transcr"/>
</dbReference>
<dbReference type="AlphaFoldDB" id="A0A098YP93"/>
<feature type="domain" description="Endonuclease/exonuclease/phosphatase" evidence="2">
    <location>
        <begin position="25"/>
        <end position="294"/>
    </location>
</feature>
<accession>A0A098YP93</accession>
<sequence>MKKYALTVFILTASLCIQAQNLFVATYNLRYDNEDDRQEGNGWTKRCQVICDFLNFEQPDIFGTQEGLKHQLEDLKRGLDQYDYIGIGREDGKEQGEHSAIFYKKDKLKCLDKGNFWLNETPEKPVLGWDAACVRICTWGKFRDWKTNLTFYFFNLHMDHVGVIARREAAKLVIKKIKEIAGNNAPVILTGDFNVDQHDEIYKIFSESGILKDSYVAAKHRFAENGTFQDFDSSMKSESRIDHIFVSNKFEVNNYAIHTDAYWTANEKMPKLKSGNAPKELEFQQYTHRLPSDHYPVLAKIRYEKYGTCKF</sequence>
<feature type="chain" id="PRO_5001942606" evidence="1">
    <location>
        <begin position="20"/>
        <end position="311"/>
    </location>
</feature>
<protein>
    <submittedName>
        <fullName evidence="3">Endonuclease</fullName>
    </submittedName>
</protein>
<keyword evidence="1" id="KW-0732">Signal</keyword>
<comment type="caution">
    <text evidence="3">The sequence shown here is derived from an EMBL/GenBank/DDBJ whole genome shotgun (WGS) entry which is preliminary data.</text>
</comment>
<dbReference type="Proteomes" id="UP000029723">
    <property type="component" value="Unassembled WGS sequence"/>
</dbReference>
<name>A0A098YP93_9BACT</name>
<feature type="signal peptide" evidence="1">
    <location>
        <begin position="1"/>
        <end position="19"/>
    </location>
</feature>
<dbReference type="RefSeq" id="WP_036928332.1">
    <property type="nucleotide sequence ID" value="NZ_JRPQ01000141.1"/>
</dbReference>
<dbReference type="PANTHER" id="PTHR12121:SF36">
    <property type="entry name" value="ENDONUCLEASE_EXONUCLEASE_PHOSPHATASE DOMAIN-CONTAINING PROTEIN"/>
    <property type="match status" value="1"/>
</dbReference>
<dbReference type="PANTHER" id="PTHR12121">
    <property type="entry name" value="CARBON CATABOLITE REPRESSOR PROTEIN 4"/>
    <property type="match status" value="1"/>
</dbReference>
<reference evidence="3 4" key="1">
    <citation type="submission" date="2014-07" db="EMBL/GenBank/DDBJ databases">
        <authorList>
            <person name="McCorrison J."/>
            <person name="Sanka R."/>
            <person name="Torralba M."/>
            <person name="Gillis M."/>
            <person name="Haft D.H."/>
            <person name="Methe B."/>
            <person name="Sutton G."/>
            <person name="Nelson K.E."/>
        </authorList>
    </citation>
    <scope>NUCLEOTIDE SEQUENCE [LARGE SCALE GENOMIC DNA]</scope>
    <source>
        <strain evidence="3 4">S9-PR14</strain>
    </source>
</reference>
<dbReference type="OrthoDB" id="9793162at2"/>
<keyword evidence="3" id="KW-0255">Endonuclease</keyword>
<dbReference type="InterPro" id="IPR036691">
    <property type="entry name" value="Endo/exonu/phosph_ase_sf"/>
</dbReference>
<dbReference type="InterPro" id="IPR005135">
    <property type="entry name" value="Endo/exonuclease/phosphatase"/>
</dbReference>
<dbReference type="CDD" id="cd09083">
    <property type="entry name" value="EEP-1"/>
    <property type="match status" value="1"/>
</dbReference>
<dbReference type="Pfam" id="PF03372">
    <property type="entry name" value="Exo_endo_phos"/>
    <property type="match status" value="1"/>
</dbReference>
<dbReference type="GO" id="GO:0000175">
    <property type="term" value="F:3'-5'-RNA exonuclease activity"/>
    <property type="evidence" value="ECO:0007669"/>
    <property type="project" value="TreeGrafter"/>
</dbReference>
<dbReference type="EMBL" id="JRPQ01000141">
    <property type="protein sequence ID" value="KGI21585.1"/>
    <property type="molecule type" value="Genomic_DNA"/>
</dbReference>
<evidence type="ECO:0000259" key="2">
    <source>
        <dbReference type="Pfam" id="PF03372"/>
    </source>
</evidence>
<evidence type="ECO:0000313" key="4">
    <source>
        <dbReference type="Proteomes" id="UP000029723"/>
    </source>
</evidence>
<dbReference type="GO" id="GO:0004519">
    <property type="term" value="F:endonuclease activity"/>
    <property type="evidence" value="ECO:0007669"/>
    <property type="project" value="UniProtKB-KW"/>
</dbReference>